<keyword evidence="5" id="KW-1185">Reference proteome</keyword>
<organism evidence="4 5">
    <name type="scientific">Microdochium bolleyi</name>
    <dbReference type="NCBI Taxonomy" id="196109"/>
    <lineage>
        <taxon>Eukaryota</taxon>
        <taxon>Fungi</taxon>
        <taxon>Dikarya</taxon>
        <taxon>Ascomycota</taxon>
        <taxon>Pezizomycotina</taxon>
        <taxon>Sordariomycetes</taxon>
        <taxon>Xylariomycetidae</taxon>
        <taxon>Xylariales</taxon>
        <taxon>Microdochiaceae</taxon>
        <taxon>Microdochium</taxon>
    </lineage>
</organism>
<dbReference type="Pfam" id="PF02595">
    <property type="entry name" value="Gly_kinase"/>
    <property type="match status" value="1"/>
</dbReference>
<dbReference type="AlphaFoldDB" id="A0A136IKI3"/>
<evidence type="ECO:0000313" key="5">
    <source>
        <dbReference type="Proteomes" id="UP000070501"/>
    </source>
</evidence>
<keyword evidence="2" id="KW-0808">Transferase</keyword>
<dbReference type="OrthoDB" id="10262596at2759"/>
<evidence type="ECO:0000256" key="1">
    <source>
        <dbReference type="ARBA" id="ARBA00006284"/>
    </source>
</evidence>
<proteinExistence type="inferred from homology"/>
<dbReference type="Proteomes" id="UP000070501">
    <property type="component" value="Unassembled WGS sequence"/>
</dbReference>
<dbReference type="EMBL" id="KQ964281">
    <property type="protein sequence ID" value="KXJ85470.1"/>
    <property type="molecule type" value="Genomic_DNA"/>
</dbReference>
<dbReference type="InterPro" id="IPR018193">
    <property type="entry name" value="Glyc_kinase_flavodox-like_fold"/>
</dbReference>
<dbReference type="GO" id="GO:0031388">
    <property type="term" value="P:organic acid phosphorylation"/>
    <property type="evidence" value="ECO:0007669"/>
    <property type="project" value="InterPro"/>
</dbReference>
<protein>
    <submittedName>
        <fullName evidence="4">Glycerate kinase</fullName>
    </submittedName>
</protein>
<dbReference type="SUPFAM" id="SSF110738">
    <property type="entry name" value="Glycerate kinase I"/>
    <property type="match status" value="1"/>
</dbReference>
<dbReference type="GO" id="GO:0008887">
    <property type="term" value="F:glycerate kinase activity"/>
    <property type="evidence" value="ECO:0007669"/>
    <property type="project" value="InterPro"/>
</dbReference>
<dbReference type="PANTHER" id="PTHR21599">
    <property type="entry name" value="GLYCERATE KINASE"/>
    <property type="match status" value="1"/>
</dbReference>
<accession>A0A136IKI3</accession>
<name>A0A136IKI3_9PEZI</name>
<evidence type="ECO:0000256" key="3">
    <source>
        <dbReference type="ARBA" id="ARBA00022777"/>
    </source>
</evidence>
<reference evidence="5" key="1">
    <citation type="submission" date="2016-02" db="EMBL/GenBank/DDBJ databases">
        <title>Draft genome sequence of Microdochium bolleyi, a fungal endophyte of beachgrass.</title>
        <authorList>
            <consortium name="DOE Joint Genome Institute"/>
            <person name="David A.S."/>
            <person name="May G."/>
            <person name="Haridas S."/>
            <person name="Lim J."/>
            <person name="Wang M."/>
            <person name="Labutti K."/>
            <person name="Lipzen A."/>
            <person name="Barry K."/>
            <person name="Grigoriev I.V."/>
        </authorList>
    </citation>
    <scope>NUCLEOTIDE SEQUENCE [LARGE SCALE GENOMIC DNA]</scope>
    <source>
        <strain evidence="5">J235TASD1</strain>
    </source>
</reference>
<sequence length="478" mass="49211">MTPSSPASKLRILVAPSGFKESLGPDEVADCIEAGIRRVLPDPSVVDVRKVPLHDGGEGFCRALVAAMFNAKNSSNQPRVLTDGVRHLNVTGPVGETVASHYGIVTGDDGRKIGILDMAAAAGLSLVPPSCRDPTVTTTYGVGQLVAAALDEGCVRIIIGCGDSGTSDGGAGMLQALGVRLLDVRGEELPQAAGGASLLGLAGIDDTEIHPRLRESERVEIEAVCNIKNILCGDRGVARVYGPQKGATPAQVELLSTALDTYAACAGRLSPEHHNIGRQPGAGASGGLGAGILLLGGKLRPREEAIDEYFGVSKLLASSSSRSSSSASASSPKWDLVVTAEGCLDSQSAQGKLTVEIARRARAHGAAVVALAGTIGPGADGVYDDGIAAFTSILDGPRSLPDAIASTASLLTGAAERAMRMIQMGMAMKVVEGREQAEDVVEEDGLSGDVRMMKAFQVGKIVKNVSLGEMKLARSWTS</sequence>
<dbReference type="PANTHER" id="PTHR21599:SF0">
    <property type="entry name" value="GLYCERATE KINASE"/>
    <property type="match status" value="1"/>
</dbReference>
<dbReference type="NCBIfam" id="TIGR00045">
    <property type="entry name" value="glycerate kinase"/>
    <property type="match status" value="1"/>
</dbReference>
<dbReference type="InterPro" id="IPR036129">
    <property type="entry name" value="Glycerate_kinase_sf"/>
</dbReference>
<keyword evidence="3 4" id="KW-0418">Kinase</keyword>
<dbReference type="InParanoid" id="A0A136IKI3"/>
<dbReference type="Gene3D" id="3.40.50.10350">
    <property type="entry name" value="Glycerate kinase, domain 1"/>
    <property type="match status" value="1"/>
</dbReference>
<dbReference type="STRING" id="196109.A0A136IKI3"/>
<comment type="similarity">
    <text evidence="1">Belongs to the glycerate kinase type-1 family.</text>
</comment>
<dbReference type="InterPro" id="IPR004381">
    <property type="entry name" value="Glycerate_kinase"/>
</dbReference>
<evidence type="ECO:0000256" key="2">
    <source>
        <dbReference type="ARBA" id="ARBA00022679"/>
    </source>
</evidence>
<dbReference type="InterPro" id="IPR018197">
    <property type="entry name" value="Glycerate_kinase_RE-like"/>
</dbReference>
<evidence type="ECO:0000313" key="4">
    <source>
        <dbReference type="EMBL" id="KXJ85470.1"/>
    </source>
</evidence>
<dbReference type="Gene3D" id="3.90.1510.10">
    <property type="entry name" value="Glycerate kinase, domain 2"/>
    <property type="match status" value="1"/>
</dbReference>
<gene>
    <name evidence="4" type="ORF">Micbo1qcDRAFT_186621</name>
</gene>